<dbReference type="OrthoDB" id="507684at2"/>
<dbReference type="EMBL" id="BDUD01000001">
    <property type="protein sequence ID" value="GBG21124.1"/>
    <property type="molecule type" value="Genomic_DNA"/>
</dbReference>
<name>A0A2R5FZR0_NOSCO</name>
<comment type="caution">
    <text evidence="2">The sequence shown here is derived from an EMBL/GenBank/DDBJ whole genome shotgun (WGS) entry which is preliminary data.</text>
</comment>
<feature type="transmembrane region" description="Helical" evidence="1">
    <location>
        <begin position="154"/>
        <end position="175"/>
    </location>
</feature>
<feature type="transmembrane region" description="Helical" evidence="1">
    <location>
        <begin position="187"/>
        <end position="209"/>
    </location>
</feature>
<organism evidence="2 3">
    <name type="scientific">Nostoc commune NIES-4072</name>
    <dbReference type="NCBI Taxonomy" id="2005467"/>
    <lineage>
        <taxon>Bacteria</taxon>
        <taxon>Bacillati</taxon>
        <taxon>Cyanobacteriota</taxon>
        <taxon>Cyanophyceae</taxon>
        <taxon>Nostocales</taxon>
        <taxon>Nostocaceae</taxon>
        <taxon>Nostoc</taxon>
    </lineage>
</organism>
<keyword evidence="3" id="KW-1185">Reference proteome</keyword>
<keyword evidence="1" id="KW-1133">Transmembrane helix</keyword>
<protein>
    <recommendedName>
        <fullName evidence="4">DUF4079 domain-containing protein</fullName>
    </recommendedName>
</protein>
<dbReference type="Proteomes" id="UP000245124">
    <property type="component" value="Unassembled WGS sequence"/>
</dbReference>
<evidence type="ECO:0008006" key="4">
    <source>
        <dbReference type="Google" id="ProtNLM"/>
    </source>
</evidence>
<dbReference type="Pfam" id="PF13301">
    <property type="entry name" value="DUF4079"/>
    <property type="match status" value="1"/>
</dbReference>
<keyword evidence="1" id="KW-0472">Membrane</keyword>
<gene>
    <name evidence="2" type="ORF">NIES4072_48070</name>
</gene>
<feature type="transmembrane region" description="Helical" evidence="1">
    <location>
        <begin position="6"/>
        <end position="27"/>
    </location>
</feature>
<dbReference type="AlphaFoldDB" id="A0A2R5FZR0"/>
<feature type="transmembrane region" description="Helical" evidence="1">
    <location>
        <begin position="92"/>
        <end position="114"/>
    </location>
</feature>
<evidence type="ECO:0000313" key="2">
    <source>
        <dbReference type="EMBL" id="GBG21124.1"/>
    </source>
</evidence>
<evidence type="ECO:0000256" key="1">
    <source>
        <dbReference type="SAM" id="Phobius"/>
    </source>
</evidence>
<sequence length="243" mass="27524">MEFRDAILLLHPAIAVLVVFPLIGVIVNRALQVRQRRLQTLAIGKSKIPATVGQEHTQLGRWLTGAVVSIVLIAFAYDIFGNILDNQLWIKAPFQVVFIGLLFVAAIASLYLLYQAKQKNWRAIFATLTGIALVVLGCQDGIYRKTDQWYTSHYYYGLTSALLMILSLSILPEIYKDKTNRWRKVHITISAFALLLFIGQGITGTRALLEVPLTWQERYINMLYEQKCDIKSCTIQPLSLPKN</sequence>
<proteinExistence type="predicted"/>
<evidence type="ECO:0000313" key="3">
    <source>
        <dbReference type="Proteomes" id="UP000245124"/>
    </source>
</evidence>
<feature type="transmembrane region" description="Helical" evidence="1">
    <location>
        <begin position="62"/>
        <end position="80"/>
    </location>
</feature>
<dbReference type="RefSeq" id="WP_109011085.1">
    <property type="nucleotide sequence ID" value="NZ_BDUD01000001.1"/>
</dbReference>
<feature type="transmembrane region" description="Helical" evidence="1">
    <location>
        <begin position="121"/>
        <end position="142"/>
    </location>
</feature>
<reference evidence="2 3" key="1">
    <citation type="submission" date="2017-06" db="EMBL/GenBank/DDBJ databases">
        <title>Genome sequencing of cyanobaciteial culture collection at National Institute for Environmental Studies (NIES).</title>
        <authorList>
            <person name="Hirose Y."/>
            <person name="Shimura Y."/>
            <person name="Fujisawa T."/>
            <person name="Nakamura Y."/>
            <person name="Kawachi M."/>
        </authorList>
    </citation>
    <scope>NUCLEOTIDE SEQUENCE [LARGE SCALE GENOMIC DNA]</scope>
    <source>
        <strain evidence="2 3">NIES-4072</strain>
    </source>
</reference>
<keyword evidence="1" id="KW-0812">Transmembrane</keyword>
<accession>A0A2R5FZR0</accession>
<dbReference type="InterPro" id="IPR025067">
    <property type="entry name" value="DUF4079"/>
</dbReference>